<accession>A0A016VCR2</accession>
<evidence type="ECO:0000313" key="2">
    <source>
        <dbReference type="EMBL" id="EYC25215.1"/>
    </source>
</evidence>
<evidence type="ECO:0000313" key="3">
    <source>
        <dbReference type="Proteomes" id="UP000024635"/>
    </source>
</evidence>
<feature type="chain" id="PRO_5001493355" evidence="1">
    <location>
        <begin position="23"/>
        <end position="115"/>
    </location>
</feature>
<reference evidence="3" key="1">
    <citation type="journal article" date="2015" name="Nat. Genet.">
        <title>The genome and transcriptome of the zoonotic hookworm Ancylostoma ceylanicum identify infection-specific gene families.</title>
        <authorList>
            <person name="Schwarz E.M."/>
            <person name="Hu Y."/>
            <person name="Antoshechkin I."/>
            <person name="Miller M.M."/>
            <person name="Sternberg P.W."/>
            <person name="Aroian R.V."/>
        </authorList>
    </citation>
    <scope>NUCLEOTIDE SEQUENCE</scope>
    <source>
        <strain evidence="3">HY135</strain>
    </source>
</reference>
<dbReference type="Proteomes" id="UP000024635">
    <property type="component" value="Unassembled WGS sequence"/>
</dbReference>
<keyword evidence="3" id="KW-1185">Reference proteome</keyword>
<keyword evidence="1" id="KW-0732">Signal</keyword>
<feature type="signal peptide" evidence="1">
    <location>
        <begin position="1"/>
        <end position="22"/>
    </location>
</feature>
<gene>
    <name evidence="2" type="primary">Acey_s0012.g1769</name>
    <name evidence="2" type="synonym">Acey-pxd-1</name>
    <name evidence="2" type="ORF">Y032_0012g1769</name>
</gene>
<comment type="caution">
    <text evidence="2">The sequence shown here is derived from an EMBL/GenBank/DDBJ whole genome shotgun (WGS) entry which is preliminary data.</text>
</comment>
<name>A0A016VCR2_9BILA</name>
<dbReference type="EMBL" id="JARK01001348">
    <property type="protein sequence ID" value="EYC25215.1"/>
    <property type="molecule type" value="Genomic_DNA"/>
</dbReference>
<protein>
    <submittedName>
        <fullName evidence="2">Uncharacterized protein</fullName>
    </submittedName>
</protein>
<dbReference type="OrthoDB" id="6285106at2759"/>
<evidence type="ECO:0000256" key="1">
    <source>
        <dbReference type="SAM" id="SignalP"/>
    </source>
</evidence>
<sequence length="115" mass="13280">MLGTVILRLLLLTSFVDILADALTEHHDLPLILRYEDSSPMFDLLPQSKGRVKRASYNLPQQKAAVEQEGPDMWNTHIPDDVEEEKENSTVGLPPIMFHWLNTYYVSLVKQTRCW</sequence>
<proteinExistence type="predicted"/>
<organism evidence="2 3">
    <name type="scientific">Ancylostoma ceylanicum</name>
    <dbReference type="NCBI Taxonomy" id="53326"/>
    <lineage>
        <taxon>Eukaryota</taxon>
        <taxon>Metazoa</taxon>
        <taxon>Ecdysozoa</taxon>
        <taxon>Nematoda</taxon>
        <taxon>Chromadorea</taxon>
        <taxon>Rhabditida</taxon>
        <taxon>Rhabditina</taxon>
        <taxon>Rhabditomorpha</taxon>
        <taxon>Strongyloidea</taxon>
        <taxon>Ancylostomatidae</taxon>
        <taxon>Ancylostomatinae</taxon>
        <taxon>Ancylostoma</taxon>
    </lineage>
</organism>
<dbReference type="AlphaFoldDB" id="A0A016VCR2"/>